<sequence length="316" mass="37105">KHHMVRIAIEDLRNATNTTSTIDEDLRGEIMDGVENGQIVSKAVQESSDFNAQTYDQEDQEADNNDLDKIVVYKMSALLFLNFSLEEIWTKVMERLKKNSLRVQKKLFKDKINNDVQQLLRDRSGQMRNKFMNLEDLFEDSLLTVEIIDFFHHCLRREKNMKKMDLIISLRSYQAKLLPLEVMMKDCLDTLWGKLHFKKVELEEVFALSIQITSIRWLIYSLSYDNLQNFYFFIEMATLIFPMTFSDMEDLLPDFLKNLLALQHTLIDLIKIIRIIAQKRLNMPSPPSSPLHSTTDSPPFVKKQKQDPFGILNNLY</sequence>
<evidence type="ECO:0000313" key="3">
    <source>
        <dbReference type="Proteomes" id="UP000789375"/>
    </source>
</evidence>
<dbReference type="AlphaFoldDB" id="A0A9N9E7J1"/>
<reference evidence="2" key="1">
    <citation type="submission" date="2021-06" db="EMBL/GenBank/DDBJ databases">
        <authorList>
            <person name="Kallberg Y."/>
            <person name="Tangrot J."/>
            <person name="Rosling A."/>
        </authorList>
    </citation>
    <scope>NUCLEOTIDE SEQUENCE</scope>
    <source>
        <strain evidence="2">87-6 pot B 2015</strain>
    </source>
</reference>
<proteinExistence type="predicted"/>
<organism evidence="2 3">
    <name type="scientific">Funneliformis mosseae</name>
    <name type="common">Endomycorrhizal fungus</name>
    <name type="synonym">Glomus mosseae</name>
    <dbReference type="NCBI Taxonomy" id="27381"/>
    <lineage>
        <taxon>Eukaryota</taxon>
        <taxon>Fungi</taxon>
        <taxon>Fungi incertae sedis</taxon>
        <taxon>Mucoromycota</taxon>
        <taxon>Glomeromycotina</taxon>
        <taxon>Glomeromycetes</taxon>
        <taxon>Glomerales</taxon>
        <taxon>Glomeraceae</taxon>
        <taxon>Funneliformis</taxon>
    </lineage>
</organism>
<protein>
    <submittedName>
        <fullName evidence="2">4863_t:CDS:1</fullName>
    </submittedName>
</protein>
<comment type="caution">
    <text evidence="2">The sequence shown here is derived from an EMBL/GenBank/DDBJ whole genome shotgun (WGS) entry which is preliminary data.</text>
</comment>
<dbReference type="EMBL" id="CAJVPP010005465">
    <property type="protein sequence ID" value="CAG8665616.1"/>
    <property type="molecule type" value="Genomic_DNA"/>
</dbReference>
<evidence type="ECO:0000256" key="1">
    <source>
        <dbReference type="SAM" id="MobiDB-lite"/>
    </source>
</evidence>
<name>A0A9N9E7J1_FUNMO</name>
<keyword evidence="3" id="KW-1185">Reference proteome</keyword>
<gene>
    <name evidence="2" type="ORF">FMOSSE_LOCUS12155</name>
</gene>
<feature type="region of interest" description="Disordered" evidence="1">
    <location>
        <begin position="284"/>
        <end position="307"/>
    </location>
</feature>
<evidence type="ECO:0000313" key="2">
    <source>
        <dbReference type="EMBL" id="CAG8665616.1"/>
    </source>
</evidence>
<feature type="compositionally biased region" description="Low complexity" evidence="1">
    <location>
        <begin position="290"/>
        <end position="299"/>
    </location>
</feature>
<accession>A0A9N9E7J1</accession>
<dbReference type="Proteomes" id="UP000789375">
    <property type="component" value="Unassembled WGS sequence"/>
</dbReference>
<feature type="non-terminal residue" evidence="2">
    <location>
        <position position="1"/>
    </location>
</feature>